<keyword evidence="1" id="KW-0812">Transmembrane</keyword>
<comment type="caution">
    <text evidence="2">The sequence shown here is derived from an EMBL/GenBank/DDBJ whole genome shotgun (WGS) entry which is preliminary data.</text>
</comment>
<evidence type="ECO:0000313" key="3">
    <source>
        <dbReference type="Proteomes" id="UP001139199"/>
    </source>
</evidence>
<evidence type="ECO:0008006" key="4">
    <source>
        <dbReference type="Google" id="ProtNLM"/>
    </source>
</evidence>
<organism evidence="2 3">
    <name type="scientific">Neotamlana laminarinivorans</name>
    <dbReference type="NCBI Taxonomy" id="2883124"/>
    <lineage>
        <taxon>Bacteria</taxon>
        <taxon>Pseudomonadati</taxon>
        <taxon>Bacteroidota</taxon>
        <taxon>Flavobacteriia</taxon>
        <taxon>Flavobacteriales</taxon>
        <taxon>Flavobacteriaceae</taxon>
        <taxon>Neotamlana</taxon>
    </lineage>
</organism>
<proteinExistence type="predicted"/>
<reference evidence="2" key="1">
    <citation type="submission" date="2021-10" db="EMBL/GenBank/DDBJ databases">
        <title>Tamlana sargassums sp. nov., and Tamlana laminarinivorans sp. nov., two new bacteria isolated from the brown alga.</title>
        <authorList>
            <person name="Li J."/>
        </authorList>
    </citation>
    <scope>NUCLEOTIDE SEQUENCE</scope>
    <source>
        <strain evidence="2">PT2-4</strain>
    </source>
</reference>
<dbReference type="EMBL" id="JAJAPW010000012">
    <property type="protein sequence ID" value="MCB4800270.1"/>
    <property type="molecule type" value="Genomic_DNA"/>
</dbReference>
<protein>
    <recommendedName>
        <fullName evidence="4">YcxB-like protein</fullName>
    </recommendedName>
</protein>
<gene>
    <name evidence="2" type="ORF">LG649_15570</name>
</gene>
<dbReference type="RefSeq" id="WP_226544745.1">
    <property type="nucleotide sequence ID" value="NZ_JAJAPW010000012.1"/>
</dbReference>
<feature type="transmembrane region" description="Helical" evidence="1">
    <location>
        <begin position="35"/>
        <end position="68"/>
    </location>
</feature>
<evidence type="ECO:0000313" key="2">
    <source>
        <dbReference type="EMBL" id="MCB4800270.1"/>
    </source>
</evidence>
<keyword evidence="1" id="KW-1133">Transmembrane helix</keyword>
<name>A0A9X1I3A5_9FLAO</name>
<evidence type="ECO:0000256" key="1">
    <source>
        <dbReference type="SAM" id="Phobius"/>
    </source>
</evidence>
<dbReference type="AlphaFoldDB" id="A0A9X1I3A5"/>
<dbReference type="Proteomes" id="UP001139199">
    <property type="component" value="Unassembled WGS sequence"/>
</dbReference>
<accession>A0A9X1I3A5</accession>
<sequence length="173" mass="19914">MKFDIPFKSEIYLNQTQLIIPLIYKPYLKDARESLIVGLISTLIGISIIIGKSYLGIVFVVLGAVYIIKAYPKFQLYSKLKSTYFEKVKEKVAEVESDFGNGIFEFKQHSVKYIDKNITRDVKWNEFKGFKVVQSNLLLILEPDKGDIMIIGENEIGSENFKKTVEFVKTKLK</sequence>
<keyword evidence="1" id="KW-0472">Membrane</keyword>
<keyword evidence="3" id="KW-1185">Reference proteome</keyword>